<dbReference type="InterPro" id="IPR024520">
    <property type="entry name" value="DUF3558"/>
</dbReference>
<evidence type="ECO:0000313" key="4">
    <source>
        <dbReference type="Proteomes" id="UP000199515"/>
    </source>
</evidence>
<reference evidence="3 4" key="1">
    <citation type="submission" date="2016-10" db="EMBL/GenBank/DDBJ databases">
        <authorList>
            <person name="de Groot N.N."/>
        </authorList>
    </citation>
    <scope>NUCLEOTIDE SEQUENCE [LARGE SCALE GENOMIC DNA]</scope>
    <source>
        <strain evidence="3 4">CPCC 202699</strain>
    </source>
</reference>
<protein>
    <recommendedName>
        <fullName evidence="5">DUF3558 domain-containing protein</fullName>
    </recommendedName>
</protein>
<feature type="signal peptide" evidence="2">
    <location>
        <begin position="1"/>
        <end position="22"/>
    </location>
</feature>
<sequence>MNRALTISVAALALGAVLTACNKGNTSGLPMNTPTSESNSVADSGSGSAPRVPAPLNTASLLSDACTGLSSSALSQLQLKAGYRKTSNSGPTCAWDSSVSEYDTVSISPIQSSKGGLSTIYDRKDKQEYFEPTTIGGYPAVFADPVDRRKDGRCSLHVAVTDELEVLVFTQFSKSKAATNPCPVAEDVATAMIDTLKAG</sequence>
<evidence type="ECO:0000256" key="1">
    <source>
        <dbReference type="SAM" id="MobiDB-lite"/>
    </source>
</evidence>
<name>A0A1H3AKV5_9PSEU</name>
<feature type="region of interest" description="Disordered" evidence="1">
    <location>
        <begin position="27"/>
        <end position="52"/>
    </location>
</feature>
<gene>
    <name evidence="3" type="ORF">SAMN05421504_102968</name>
</gene>
<feature type="compositionally biased region" description="Polar residues" evidence="1">
    <location>
        <begin position="27"/>
        <end position="47"/>
    </location>
</feature>
<dbReference type="AlphaFoldDB" id="A0A1H3AKV5"/>
<organism evidence="3 4">
    <name type="scientific">Amycolatopsis xylanica</name>
    <dbReference type="NCBI Taxonomy" id="589385"/>
    <lineage>
        <taxon>Bacteria</taxon>
        <taxon>Bacillati</taxon>
        <taxon>Actinomycetota</taxon>
        <taxon>Actinomycetes</taxon>
        <taxon>Pseudonocardiales</taxon>
        <taxon>Pseudonocardiaceae</taxon>
        <taxon>Amycolatopsis</taxon>
    </lineage>
</organism>
<proteinExistence type="predicted"/>
<dbReference type="STRING" id="589385.SAMN05421504_102968"/>
<dbReference type="OrthoDB" id="3697076at2"/>
<dbReference type="PROSITE" id="PS51257">
    <property type="entry name" value="PROKAR_LIPOPROTEIN"/>
    <property type="match status" value="1"/>
</dbReference>
<evidence type="ECO:0000313" key="3">
    <source>
        <dbReference type="EMBL" id="SDX30317.1"/>
    </source>
</evidence>
<keyword evidence="2" id="KW-0732">Signal</keyword>
<keyword evidence="4" id="KW-1185">Reference proteome</keyword>
<dbReference type="Proteomes" id="UP000199515">
    <property type="component" value="Unassembled WGS sequence"/>
</dbReference>
<evidence type="ECO:0000256" key="2">
    <source>
        <dbReference type="SAM" id="SignalP"/>
    </source>
</evidence>
<dbReference type="Pfam" id="PF12079">
    <property type="entry name" value="DUF3558"/>
    <property type="match status" value="1"/>
</dbReference>
<feature type="chain" id="PRO_5011461895" description="DUF3558 domain-containing protein" evidence="2">
    <location>
        <begin position="23"/>
        <end position="199"/>
    </location>
</feature>
<accession>A0A1H3AKV5</accession>
<evidence type="ECO:0008006" key="5">
    <source>
        <dbReference type="Google" id="ProtNLM"/>
    </source>
</evidence>
<dbReference type="RefSeq" id="WP_091288786.1">
    <property type="nucleotide sequence ID" value="NZ_FNON01000002.1"/>
</dbReference>
<dbReference type="EMBL" id="FNON01000002">
    <property type="protein sequence ID" value="SDX30317.1"/>
    <property type="molecule type" value="Genomic_DNA"/>
</dbReference>